<evidence type="ECO:0000313" key="4">
    <source>
        <dbReference type="Proteomes" id="UP001152049"/>
    </source>
</evidence>
<evidence type="ECO:0000256" key="1">
    <source>
        <dbReference type="SAM" id="MobiDB-lite"/>
    </source>
</evidence>
<feature type="region of interest" description="Disordered" evidence="1">
    <location>
        <begin position="545"/>
        <end position="570"/>
    </location>
</feature>
<comment type="caution">
    <text evidence="3">The sequence shown here is derived from an EMBL/GenBank/DDBJ whole genome shotgun (WGS) entry which is preliminary data.</text>
</comment>
<feature type="region of interest" description="Disordered" evidence="1">
    <location>
        <begin position="149"/>
        <end position="169"/>
    </location>
</feature>
<gene>
    <name evidence="3" type="ORF">NW762_004960</name>
</gene>
<dbReference type="InterPro" id="IPR018306">
    <property type="entry name" value="Phage_T5_Orf172_DNA-bd"/>
</dbReference>
<feature type="region of interest" description="Disordered" evidence="1">
    <location>
        <begin position="497"/>
        <end position="530"/>
    </location>
</feature>
<feature type="compositionally biased region" description="Basic and acidic residues" evidence="1">
    <location>
        <begin position="545"/>
        <end position="558"/>
    </location>
</feature>
<organism evidence="3 4">
    <name type="scientific">Fusarium torreyae</name>
    <dbReference type="NCBI Taxonomy" id="1237075"/>
    <lineage>
        <taxon>Eukaryota</taxon>
        <taxon>Fungi</taxon>
        <taxon>Dikarya</taxon>
        <taxon>Ascomycota</taxon>
        <taxon>Pezizomycotina</taxon>
        <taxon>Sordariomycetes</taxon>
        <taxon>Hypocreomycetidae</taxon>
        <taxon>Hypocreales</taxon>
        <taxon>Nectriaceae</taxon>
        <taxon>Fusarium</taxon>
    </lineage>
</organism>
<protein>
    <recommendedName>
        <fullName evidence="2">Bacteriophage T5 Orf172 DNA-binding domain-containing protein</fullName>
    </recommendedName>
</protein>
<evidence type="ECO:0000313" key="3">
    <source>
        <dbReference type="EMBL" id="KAJ4265666.1"/>
    </source>
</evidence>
<dbReference type="Pfam" id="PF10544">
    <property type="entry name" value="T5orf172"/>
    <property type="match status" value="1"/>
</dbReference>
<dbReference type="EMBL" id="JAOQAZ010000006">
    <property type="protein sequence ID" value="KAJ4265666.1"/>
    <property type="molecule type" value="Genomic_DNA"/>
</dbReference>
<feature type="domain" description="Bacteriophage T5 Orf172 DNA-binding" evidence="2">
    <location>
        <begin position="332"/>
        <end position="421"/>
    </location>
</feature>
<evidence type="ECO:0000259" key="2">
    <source>
        <dbReference type="SMART" id="SM00974"/>
    </source>
</evidence>
<name>A0A9W8S6S7_9HYPO</name>
<dbReference type="AlphaFoldDB" id="A0A9W8S6S7"/>
<accession>A0A9W8S6S7</accession>
<proteinExistence type="predicted"/>
<reference evidence="3" key="1">
    <citation type="submission" date="2022-09" db="EMBL/GenBank/DDBJ databases">
        <title>Fusarium specimens isolated from Avocado Roots.</title>
        <authorList>
            <person name="Stajich J."/>
            <person name="Roper C."/>
            <person name="Heimlech-Rivalta G."/>
        </authorList>
    </citation>
    <scope>NUCLEOTIDE SEQUENCE</scope>
    <source>
        <strain evidence="3">CF00136</strain>
    </source>
</reference>
<keyword evidence="4" id="KW-1185">Reference proteome</keyword>
<feature type="compositionally biased region" description="Polar residues" evidence="1">
    <location>
        <begin position="508"/>
        <end position="527"/>
    </location>
</feature>
<dbReference type="SMART" id="SM00974">
    <property type="entry name" value="T5orf172"/>
    <property type="match status" value="1"/>
</dbReference>
<dbReference type="Proteomes" id="UP001152049">
    <property type="component" value="Unassembled WGS sequence"/>
</dbReference>
<dbReference type="OrthoDB" id="4719713at2759"/>
<sequence>MPASKVFEHPVLKELKTLVFYFPSLNEPDFKKCCGQKKLQARQCLKDVKQDKRLQAEKLWDSFKDIKELPNDDEFYSDVQHFLSLIHCSSHHRGVQTRFNDWKQLRVANNLEQTRIIDFSYASSEASLPGTPEQSSIFDSPIERDVTPFSSPLTECDTPRTPCKSPSSDTYYFIEDTPSKIIYRSPVSIETEEEPAIAEINTKDVSILTINPTSTAFDEPSNTEKCDVVERITERCAISSQESSNKTPIVAVKEVVEQASTVIVEDTIAQKKSPFLSRGPIKQQGAYVAGIGYGFPKRKGSLRDDSSVVREFYKYLTPSQLEEGRVYVLQHNEHDDIFKIGFTKSTASQRSSQPGNCYSENTRAIYQSDAPFVGAMKAERLAQASLHDRNMYITKCDKCGHGHREWFRSTKETILETVKLMEGFIRLPAYELQDGKMKLSAVANEMVKTMCNFSTKKLGIIMASYQESNMIEYDSEKPIGTKLMSTTQTTVCEVTAEAPDQSVEVKEPSTQLSVPPSTDSKESSPSMGTKVGRVFKGARKSFGHIKDKIQPGRSRESTPESDNAQDNSQDEPDIWQKAEELMAGFFWSIVPENSKPENCFENGEKPREFHSLVGAVERTTAKFKEDFARAAKAEDDAASGL</sequence>